<organism evidence="1 2">
    <name type="scientific">Mesorhizobium caraganae</name>
    <dbReference type="NCBI Taxonomy" id="483206"/>
    <lineage>
        <taxon>Bacteria</taxon>
        <taxon>Pseudomonadati</taxon>
        <taxon>Pseudomonadota</taxon>
        <taxon>Alphaproteobacteria</taxon>
        <taxon>Hyphomicrobiales</taxon>
        <taxon>Phyllobacteriaceae</taxon>
        <taxon>Mesorhizobium</taxon>
    </lineage>
</organism>
<name>A0ABV1YU12_9HYPH</name>
<reference evidence="1 2" key="1">
    <citation type="journal article" date="2024" name="Proc. Natl. Acad. Sci. U.S.A.">
        <title>The evolutionary genomics of adaptation to stress in wild rhizobium bacteria.</title>
        <authorList>
            <person name="Kehlet-Delgado H."/>
            <person name="Montoya A.P."/>
            <person name="Jensen K.T."/>
            <person name="Wendlandt C.E."/>
            <person name="Dexheimer C."/>
            <person name="Roberts M."/>
            <person name="Torres Martinez L."/>
            <person name="Friesen M.L."/>
            <person name="Griffitts J.S."/>
            <person name="Porter S.S."/>
        </authorList>
    </citation>
    <scope>NUCLEOTIDE SEQUENCE [LARGE SCALE GENOMIC DNA]</scope>
    <source>
        <strain evidence="1 2">M0641</strain>
    </source>
</reference>
<keyword evidence="2" id="KW-1185">Reference proteome</keyword>
<evidence type="ECO:0000313" key="1">
    <source>
        <dbReference type="EMBL" id="MER9402979.1"/>
    </source>
</evidence>
<evidence type="ECO:0000313" key="2">
    <source>
        <dbReference type="Proteomes" id="UP001433071"/>
    </source>
</evidence>
<comment type="caution">
    <text evidence="1">The sequence shown here is derived from an EMBL/GenBank/DDBJ whole genome shotgun (WGS) entry which is preliminary data.</text>
</comment>
<gene>
    <name evidence="1" type="ORF">NKI36_02835</name>
</gene>
<dbReference type="Proteomes" id="UP001433071">
    <property type="component" value="Unassembled WGS sequence"/>
</dbReference>
<sequence length="49" mass="5274">MACEIQQQWPSQIPIDGLDILLADIGCKPTQRRDQALSFAAAIGKAGYA</sequence>
<accession>A0ABV1YU12</accession>
<protein>
    <recommendedName>
        <fullName evidence="3">DUF982 domain-containing protein</fullName>
    </recommendedName>
</protein>
<evidence type="ECO:0008006" key="3">
    <source>
        <dbReference type="Google" id="ProtNLM"/>
    </source>
</evidence>
<proteinExistence type="predicted"/>
<dbReference type="EMBL" id="JAMYQB010000002">
    <property type="protein sequence ID" value="MER9402979.1"/>
    <property type="molecule type" value="Genomic_DNA"/>
</dbReference>
<dbReference type="RefSeq" id="WP_352556078.1">
    <property type="nucleotide sequence ID" value="NZ_JAMYQB010000002.1"/>
</dbReference>